<accession>A0A031LRR9</accession>
<organism evidence="2 3">
    <name type="scientific">Candidatus Acidianus copahuensis</name>
    <dbReference type="NCBI Taxonomy" id="1160895"/>
    <lineage>
        <taxon>Archaea</taxon>
        <taxon>Thermoproteota</taxon>
        <taxon>Thermoprotei</taxon>
        <taxon>Sulfolobales</taxon>
        <taxon>Sulfolobaceae</taxon>
        <taxon>Acidianus</taxon>
    </lineage>
</organism>
<dbReference type="CDD" id="cd07726">
    <property type="entry name" value="ST1585-like_MBL-fold"/>
    <property type="match status" value="1"/>
</dbReference>
<dbReference type="InterPro" id="IPR050855">
    <property type="entry name" value="NDM-1-like"/>
</dbReference>
<dbReference type="Pfam" id="PF00753">
    <property type="entry name" value="Lactamase_B"/>
    <property type="match status" value="1"/>
</dbReference>
<protein>
    <submittedName>
        <fullName evidence="2">Beta-lactamase</fullName>
    </submittedName>
</protein>
<dbReference type="Gene3D" id="3.60.15.10">
    <property type="entry name" value="Ribonuclease Z/Hydroxyacylglutathione hydrolase-like"/>
    <property type="match status" value="1"/>
</dbReference>
<dbReference type="OrthoDB" id="197151at2157"/>
<dbReference type="InterPro" id="IPR037482">
    <property type="entry name" value="ST1585_MBL-fold"/>
</dbReference>
<dbReference type="PANTHER" id="PTHR42951:SF4">
    <property type="entry name" value="ACYL-COENZYME A THIOESTERASE MBLAC2"/>
    <property type="match status" value="1"/>
</dbReference>
<proteinExistence type="predicted"/>
<evidence type="ECO:0000313" key="3">
    <source>
        <dbReference type="Proteomes" id="UP000024332"/>
    </source>
</evidence>
<gene>
    <name evidence="2" type="ORF">CM19_02365</name>
</gene>
<name>A0A031LRR9_9CREN</name>
<evidence type="ECO:0000259" key="1">
    <source>
        <dbReference type="SMART" id="SM00849"/>
    </source>
</evidence>
<comment type="caution">
    <text evidence="2">The sequence shown here is derived from an EMBL/GenBank/DDBJ whole genome shotgun (WGS) entry which is preliminary data.</text>
</comment>
<dbReference type="PANTHER" id="PTHR42951">
    <property type="entry name" value="METALLO-BETA-LACTAMASE DOMAIN-CONTAINING"/>
    <property type="match status" value="1"/>
</dbReference>
<dbReference type="Proteomes" id="UP000024332">
    <property type="component" value="Unassembled WGS sequence"/>
</dbReference>
<sequence>MPCKGIHEVPAGPVEFPELVYSFVICDEKTVMIDAGVANSVMDVSFLDKIDYIVLTHIHLDHIGLLPDIISNYKPKIIIKEGYTKFLEEPRKINDDARKVLGDLVDIYGEVNPVKGEYLEVKGGEKIKIGNNTMEIISTPGHSRHHISVFVDGVLYSGDSVGGRYNGVPYVTTPPPLDLQEYRRSLSLQLSLRPRLIGLSHGGFVQSSHLEEVMKILENGKKPKIEIGGIAESILEKHLDINYTELEEKRRKKN</sequence>
<dbReference type="SUPFAM" id="SSF56281">
    <property type="entry name" value="Metallo-hydrolase/oxidoreductase"/>
    <property type="match status" value="1"/>
</dbReference>
<dbReference type="RefSeq" id="WP_048098793.1">
    <property type="nucleotide sequence ID" value="NZ_JFZT01000017.1"/>
</dbReference>
<dbReference type="InterPro" id="IPR001279">
    <property type="entry name" value="Metallo-B-lactamas"/>
</dbReference>
<dbReference type="AlphaFoldDB" id="A0A031LRR9"/>
<dbReference type="SMART" id="SM00849">
    <property type="entry name" value="Lactamase_B"/>
    <property type="match status" value="1"/>
</dbReference>
<dbReference type="EMBL" id="JFZT01000017">
    <property type="protein sequence ID" value="EZQ11062.1"/>
    <property type="molecule type" value="Genomic_DNA"/>
</dbReference>
<feature type="domain" description="Metallo-beta-lactamase" evidence="1">
    <location>
        <begin position="19"/>
        <end position="201"/>
    </location>
</feature>
<dbReference type="InterPro" id="IPR036866">
    <property type="entry name" value="RibonucZ/Hydroxyglut_hydro"/>
</dbReference>
<reference evidence="2 3" key="1">
    <citation type="submission" date="2014-03" db="EMBL/GenBank/DDBJ databases">
        <title>Draft genome sequence of the novel thermoacidophilic archaea Acidianus copahuensis ALE1 strain, isolated from Copahue volcanic area in Neuquen Argentina.</title>
        <authorList>
            <person name="Urbieta M.S."/>
            <person name="Rascovan N."/>
            <person name="Castro C."/>
            <person name="Revale S."/>
            <person name="Giaveno M.A."/>
            <person name="Vazquez M.P."/>
            <person name="Donati E.R."/>
        </authorList>
    </citation>
    <scope>NUCLEOTIDE SEQUENCE [LARGE SCALE GENOMIC DNA]</scope>
    <source>
        <strain evidence="2 3">ALE1</strain>
    </source>
</reference>
<evidence type="ECO:0000313" key="2">
    <source>
        <dbReference type="EMBL" id="EZQ11062.1"/>
    </source>
</evidence>
<keyword evidence="3" id="KW-1185">Reference proteome</keyword>